<keyword evidence="3" id="KW-1185">Reference proteome</keyword>
<organism evidence="2 3">
    <name type="scientific">Malassezia pachydermatis</name>
    <dbReference type="NCBI Taxonomy" id="77020"/>
    <lineage>
        <taxon>Eukaryota</taxon>
        <taxon>Fungi</taxon>
        <taxon>Dikarya</taxon>
        <taxon>Basidiomycota</taxon>
        <taxon>Ustilaginomycotina</taxon>
        <taxon>Malasseziomycetes</taxon>
        <taxon>Malasseziales</taxon>
        <taxon>Malasseziaceae</taxon>
        <taxon>Malassezia</taxon>
    </lineage>
</organism>
<dbReference type="EMBL" id="LGAV01000001">
    <property type="protein sequence ID" value="KOS15923.1"/>
    <property type="molecule type" value="Genomic_DNA"/>
</dbReference>
<dbReference type="VEuPathDB" id="FungiDB:Malapachy_3674"/>
<dbReference type="InterPro" id="IPR001086">
    <property type="entry name" value="Preph_deHydtase"/>
</dbReference>
<dbReference type="RefSeq" id="XP_017993555.1">
    <property type="nucleotide sequence ID" value="XM_018138136.1"/>
</dbReference>
<evidence type="ECO:0000313" key="2">
    <source>
        <dbReference type="EMBL" id="KOS15923.1"/>
    </source>
</evidence>
<dbReference type="GO" id="GO:0009094">
    <property type="term" value="P:L-phenylalanine biosynthetic process"/>
    <property type="evidence" value="ECO:0007669"/>
    <property type="project" value="InterPro"/>
</dbReference>
<dbReference type="GO" id="GO:0004664">
    <property type="term" value="F:prephenate dehydratase activity"/>
    <property type="evidence" value="ECO:0007669"/>
    <property type="project" value="InterPro"/>
</dbReference>
<gene>
    <name evidence="2" type="ORF">Malapachy_3674</name>
</gene>
<feature type="domain" description="Prephenate dehydratase" evidence="1">
    <location>
        <begin position="1"/>
        <end position="37"/>
    </location>
</feature>
<dbReference type="GeneID" id="28730012"/>
<dbReference type="PROSITE" id="PS51171">
    <property type="entry name" value="PREPHENATE_DEHYDR_3"/>
    <property type="match status" value="1"/>
</dbReference>
<dbReference type="SUPFAM" id="SSF53850">
    <property type="entry name" value="Periplasmic binding protein-like II"/>
    <property type="match status" value="1"/>
</dbReference>
<dbReference type="STRING" id="77020.A0A0M9VQW4"/>
<sequence>MAAIGSEISADLFHLPILARSIQALRDNVTRFIVAAGPYNDTQVQAFLAHLHSASNPTSGRMRALFRVQVPVESYPDIEAACATFTQVLSQGSSLPWTLYGKVHYRDPSFGSTFSGQTFAFEMESPPMSCTYEAFDMSEAPLHALRAALNVPGDSTLECLGLWPVPPL</sequence>
<evidence type="ECO:0000259" key="1">
    <source>
        <dbReference type="PROSITE" id="PS51171"/>
    </source>
</evidence>
<comment type="caution">
    <text evidence="2">The sequence shown here is derived from an EMBL/GenBank/DDBJ whole genome shotgun (WGS) entry which is preliminary data.</text>
</comment>
<dbReference type="AlphaFoldDB" id="A0A0M9VQW4"/>
<proteinExistence type="predicted"/>
<name>A0A0M9VQW4_9BASI</name>
<evidence type="ECO:0000313" key="3">
    <source>
        <dbReference type="Proteomes" id="UP000037751"/>
    </source>
</evidence>
<dbReference type="Proteomes" id="UP000037751">
    <property type="component" value="Unassembled WGS sequence"/>
</dbReference>
<reference evidence="2 3" key="1">
    <citation type="submission" date="2015-07" db="EMBL/GenBank/DDBJ databases">
        <title>Draft Genome Sequence of Malassezia furfur CBS1878 and Malassezia pachydermatis CBS1879.</title>
        <authorList>
            <person name="Triana S."/>
            <person name="Ohm R."/>
            <person name="Gonzalez A."/>
            <person name="DeCock H."/>
            <person name="Restrepo S."/>
            <person name="Celis A."/>
        </authorList>
    </citation>
    <scope>NUCLEOTIDE SEQUENCE [LARGE SCALE GENOMIC DNA]</scope>
    <source>
        <strain evidence="2 3">CBS 1879</strain>
    </source>
</reference>
<protein>
    <submittedName>
        <fullName evidence="2">Prephenate dehydratase</fullName>
    </submittedName>
</protein>
<dbReference type="OrthoDB" id="983542at2759"/>
<accession>A0A0M9VQW4</accession>